<keyword evidence="2" id="KW-1185">Reference proteome</keyword>
<gene>
    <name evidence="1" type="ORF">QFC22_006373</name>
</gene>
<evidence type="ECO:0000313" key="2">
    <source>
        <dbReference type="Proteomes" id="UP001243375"/>
    </source>
</evidence>
<evidence type="ECO:0000313" key="1">
    <source>
        <dbReference type="EMBL" id="KAJ9112074.1"/>
    </source>
</evidence>
<name>A0ACC2WK07_9TREE</name>
<organism evidence="1 2">
    <name type="scientific">Naganishia vaughanmartiniae</name>
    <dbReference type="NCBI Taxonomy" id="1424756"/>
    <lineage>
        <taxon>Eukaryota</taxon>
        <taxon>Fungi</taxon>
        <taxon>Dikarya</taxon>
        <taxon>Basidiomycota</taxon>
        <taxon>Agaricomycotina</taxon>
        <taxon>Tremellomycetes</taxon>
        <taxon>Filobasidiales</taxon>
        <taxon>Filobasidiaceae</taxon>
        <taxon>Naganishia</taxon>
    </lineage>
</organism>
<sequence length="323" mass="34958">MFIKAASLVLLLPVLAGFSQAAILPEKRLDNSTSCCGYVVTNRGDGYFKNQHIMDFSTLTSIDQVIKAGWKISHGYRAGGINRATGQQPWGNKTAVQIAPGQGMTLTVKGGQSPNASFFSVGEILMPWLTLGGVFEIEAKLTGVFGTTMGIFTYHAGPGQTKVNLGWEDEQDFEMMGETLFKGNKWNKPGMSVLNYEPKTGAKSGAFVPFPAGLDPTADFHTYSISWFPSTSSSNPGKLTEYRFDGELINTPPKYASVNPSNLIINHWTNASPMWSAGPPVEDAVLTIRKVTAYFDKPMAIAAGTDVIKDTSCSKELACRVTM</sequence>
<reference evidence="1" key="1">
    <citation type="submission" date="2023-04" db="EMBL/GenBank/DDBJ databases">
        <title>Draft Genome sequencing of Naganishia species isolated from polar environments using Oxford Nanopore Technology.</title>
        <authorList>
            <person name="Leo P."/>
            <person name="Venkateswaran K."/>
        </authorList>
    </citation>
    <scope>NUCLEOTIDE SEQUENCE</scope>
    <source>
        <strain evidence="1">MNA-CCFEE 5425</strain>
    </source>
</reference>
<proteinExistence type="predicted"/>
<protein>
    <submittedName>
        <fullName evidence="1">Uncharacterized protein</fullName>
    </submittedName>
</protein>
<comment type="caution">
    <text evidence="1">The sequence shown here is derived from an EMBL/GenBank/DDBJ whole genome shotgun (WGS) entry which is preliminary data.</text>
</comment>
<dbReference type="EMBL" id="JASBWU010000027">
    <property type="protein sequence ID" value="KAJ9112074.1"/>
    <property type="molecule type" value="Genomic_DNA"/>
</dbReference>
<dbReference type="Proteomes" id="UP001243375">
    <property type="component" value="Unassembled WGS sequence"/>
</dbReference>
<accession>A0ACC2WK07</accession>